<evidence type="ECO:0000313" key="2">
    <source>
        <dbReference type="Proteomes" id="UP000187941"/>
    </source>
</evidence>
<dbReference type="InterPro" id="IPR040837">
    <property type="entry name" value="Bact_RF_family7"/>
</dbReference>
<proteinExistence type="predicted"/>
<dbReference type="KEGG" id="smon:AWR27_12460"/>
<name>A0A1P9WXE4_9BACT</name>
<reference evidence="1 2" key="1">
    <citation type="submission" date="2016-01" db="EMBL/GenBank/DDBJ databases">
        <authorList>
            <person name="Oliw E.H."/>
        </authorList>
    </citation>
    <scope>NUCLEOTIDE SEQUENCE [LARGE SCALE GENOMIC DNA]</scope>
    <source>
        <strain evidence="1 2">DY10</strain>
    </source>
</reference>
<dbReference type="EMBL" id="CP014263">
    <property type="protein sequence ID" value="AQG80066.1"/>
    <property type="molecule type" value="Genomic_DNA"/>
</dbReference>
<dbReference type="STRING" id="1178516.AWR27_12460"/>
<evidence type="ECO:0000313" key="1">
    <source>
        <dbReference type="EMBL" id="AQG80066.1"/>
    </source>
</evidence>
<accession>A0A1P9WXE4</accession>
<protein>
    <submittedName>
        <fullName evidence="1">Uncharacterized protein</fullName>
    </submittedName>
</protein>
<dbReference type="Pfam" id="PF18849">
    <property type="entry name" value="baeRF_family7"/>
    <property type="match status" value="1"/>
</dbReference>
<keyword evidence="2" id="KW-1185">Reference proteome</keyword>
<dbReference type="RefSeq" id="WP_077131492.1">
    <property type="nucleotide sequence ID" value="NZ_CP014263.1"/>
</dbReference>
<sequence length="389" mass="44253">MTSLEFNKDTLFDLADQTHEHSISIFIPTHRRGQEVLEGHDQIAFKNHLQAIRLELEKSVRSNDIDTLMEPLDALLADQTFWRYRTEGLAVFRNPAYFATFDSPTPLSDAHYLQSKFWLRPLLPYVQPARQYCILQIGKNGALLYKADPYSISQVDAKELMPSGIDEITVYYDFEEELQGRTKGRGGMAAIYTSDDANREQKEKDHLLADYFRLIDGAIMSLIGTQNVPLLLASVEYYQPIYRLVNSYPHLHEQGLTGNFDHVQAIELHEMANQLLTDYFEQSYQRRLTQYQNQSGTDQTATDLRSILDAAVTGRIESLFIQADAQAWGHFDEATLTATLHDERQEGDQSLIDQAALLTLRNGGDVFVVDEGITAGQQPPVHIAALYRF</sequence>
<gene>
    <name evidence="1" type="ORF">AWR27_12460</name>
</gene>
<dbReference type="Proteomes" id="UP000187941">
    <property type="component" value="Chromosome"/>
</dbReference>
<dbReference type="OrthoDB" id="4393931at2"/>
<dbReference type="AlphaFoldDB" id="A0A1P9WXE4"/>
<organism evidence="1 2">
    <name type="scientific">Spirosoma montaniterrae</name>
    <dbReference type="NCBI Taxonomy" id="1178516"/>
    <lineage>
        <taxon>Bacteria</taxon>
        <taxon>Pseudomonadati</taxon>
        <taxon>Bacteroidota</taxon>
        <taxon>Cytophagia</taxon>
        <taxon>Cytophagales</taxon>
        <taxon>Cytophagaceae</taxon>
        <taxon>Spirosoma</taxon>
    </lineage>
</organism>